<reference evidence="2" key="1">
    <citation type="submission" date="2022-03" db="EMBL/GenBank/DDBJ databases">
        <authorList>
            <person name="Legras J.-L."/>
            <person name="Devillers H."/>
            <person name="Grondin C."/>
        </authorList>
    </citation>
    <scope>NUCLEOTIDE SEQUENCE</scope>
    <source>
        <strain evidence="2">CLIB 1423</strain>
    </source>
</reference>
<dbReference type="EMBL" id="CAKXYY010000015">
    <property type="protein sequence ID" value="CAH2354187.1"/>
    <property type="molecule type" value="Genomic_DNA"/>
</dbReference>
<sequence>MGFQLALHSSSLLSFFFFNFFFFFIFFISFLFSLFLFFPFPITTALCVFSPVKFFQTSLNPFNLYLFFLLYSSFLYQGFHPSFLIVSNSGSVNKSASSPGAKRTITPRQRSLAPDLCSFQIFQLRKSKNPNKTVEPDKKRKKPFPFKTRKIPAILLVRDSEETSFFFGILFFFVISTTDSNSVLG</sequence>
<dbReference type="Proteomes" id="UP000837801">
    <property type="component" value="Unassembled WGS sequence"/>
</dbReference>
<accession>A0A9P0QSJ1</accession>
<proteinExistence type="predicted"/>
<evidence type="ECO:0000313" key="3">
    <source>
        <dbReference type="Proteomes" id="UP000837801"/>
    </source>
</evidence>
<gene>
    <name evidence="2" type="ORF">CLIB1423_15S00540</name>
</gene>
<keyword evidence="1" id="KW-1133">Transmembrane helix</keyword>
<dbReference type="AlphaFoldDB" id="A0A9P0QSJ1"/>
<feature type="transmembrane region" description="Helical" evidence="1">
    <location>
        <begin position="12"/>
        <end position="32"/>
    </location>
</feature>
<feature type="transmembrane region" description="Helical" evidence="1">
    <location>
        <begin position="62"/>
        <end position="79"/>
    </location>
</feature>
<evidence type="ECO:0000256" key="1">
    <source>
        <dbReference type="SAM" id="Phobius"/>
    </source>
</evidence>
<protein>
    <submittedName>
        <fullName evidence="2">Uncharacterized protein</fullName>
    </submittedName>
</protein>
<keyword evidence="1" id="KW-0812">Transmembrane</keyword>
<keyword evidence="1" id="KW-0472">Membrane</keyword>
<name>A0A9P0QSJ1_9ASCO</name>
<organism evidence="2 3">
    <name type="scientific">[Candida] railenensis</name>
    <dbReference type="NCBI Taxonomy" id="45579"/>
    <lineage>
        <taxon>Eukaryota</taxon>
        <taxon>Fungi</taxon>
        <taxon>Dikarya</taxon>
        <taxon>Ascomycota</taxon>
        <taxon>Saccharomycotina</taxon>
        <taxon>Pichiomycetes</taxon>
        <taxon>Debaryomycetaceae</taxon>
        <taxon>Kurtzmaniella</taxon>
    </lineage>
</organism>
<keyword evidence="3" id="KW-1185">Reference proteome</keyword>
<evidence type="ECO:0000313" key="2">
    <source>
        <dbReference type="EMBL" id="CAH2354187.1"/>
    </source>
</evidence>
<comment type="caution">
    <text evidence="2">The sequence shown here is derived from an EMBL/GenBank/DDBJ whole genome shotgun (WGS) entry which is preliminary data.</text>
</comment>